<name>A0A2Z6LYC9_TRISU</name>
<dbReference type="EMBL" id="DF973285">
    <property type="protein sequence ID" value="GAU24146.1"/>
    <property type="molecule type" value="Genomic_DNA"/>
</dbReference>
<protein>
    <submittedName>
        <fullName evidence="1">Uncharacterized protein</fullName>
    </submittedName>
</protein>
<proteinExistence type="predicted"/>
<sequence>MVSHIHTIGISVTDLSILDDHSASGNLNLKKGDMKRGEAERLKKFEEKLAFPLITMDSAVYKILGLGLNLKLEEIQAKGCYQIYQTIIEGDLLVSLESIVPPVMRDQET</sequence>
<gene>
    <name evidence="1" type="ORF">TSUD_83810</name>
</gene>
<evidence type="ECO:0000313" key="2">
    <source>
        <dbReference type="Proteomes" id="UP000242715"/>
    </source>
</evidence>
<organism evidence="1 2">
    <name type="scientific">Trifolium subterraneum</name>
    <name type="common">Subterranean clover</name>
    <dbReference type="NCBI Taxonomy" id="3900"/>
    <lineage>
        <taxon>Eukaryota</taxon>
        <taxon>Viridiplantae</taxon>
        <taxon>Streptophyta</taxon>
        <taxon>Embryophyta</taxon>
        <taxon>Tracheophyta</taxon>
        <taxon>Spermatophyta</taxon>
        <taxon>Magnoliopsida</taxon>
        <taxon>eudicotyledons</taxon>
        <taxon>Gunneridae</taxon>
        <taxon>Pentapetalae</taxon>
        <taxon>rosids</taxon>
        <taxon>fabids</taxon>
        <taxon>Fabales</taxon>
        <taxon>Fabaceae</taxon>
        <taxon>Papilionoideae</taxon>
        <taxon>50 kb inversion clade</taxon>
        <taxon>NPAAA clade</taxon>
        <taxon>Hologalegina</taxon>
        <taxon>IRL clade</taxon>
        <taxon>Trifolieae</taxon>
        <taxon>Trifolium</taxon>
    </lineage>
</organism>
<dbReference type="AlphaFoldDB" id="A0A2Z6LYC9"/>
<accession>A0A2Z6LYC9</accession>
<reference evidence="2" key="1">
    <citation type="journal article" date="2017" name="Front. Plant Sci.">
        <title>Climate Clever Clovers: New Paradigm to Reduce the Environmental Footprint of Ruminants by Breeding Low Methanogenic Forages Utilizing Haplotype Variation.</title>
        <authorList>
            <person name="Kaur P."/>
            <person name="Appels R."/>
            <person name="Bayer P.E."/>
            <person name="Keeble-Gagnere G."/>
            <person name="Wang J."/>
            <person name="Hirakawa H."/>
            <person name="Shirasawa K."/>
            <person name="Vercoe P."/>
            <person name="Stefanova K."/>
            <person name="Durmic Z."/>
            <person name="Nichols P."/>
            <person name="Revell C."/>
            <person name="Isobe S.N."/>
            <person name="Edwards D."/>
            <person name="Erskine W."/>
        </authorList>
    </citation>
    <scope>NUCLEOTIDE SEQUENCE [LARGE SCALE GENOMIC DNA]</scope>
    <source>
        <strain evidence="2">cv. Daliak</strain>
    </source>
</reference>
<keyword evidence="2" id="KW-1185">Reference proteome</keyword>
<dbReference type="Proteomes" id="UP000242715">
    <property type="component" value="Unassembled WGS sequence"/>
</dbReference>
<evidence type="ECO:0000313" key="1">
    <source>
        <dbReference type="EMBL" id="GAU24146.1"/>
    </source>
</evidence>